<dbReference type="PRINTS" id="PR00344">
    <property type="entry name" value="BCTRLSENSOR"/>
</dbReference>
<dbReference type="SMART" id="SM00387">
    <property type="entry name" value="HATPase_c"/>
    <property type="match status" value="1"/>
</dbReference>
<dbReference type="InterPro" id="IPR005467">
    <property type="entry name" value="His_kinase_dom"/>
</dbReference>
<dbReference type="InterPro" id="IPR035965">
    <property type="entry name" value="PAS-like_dom_sf"/>
</dbReference>
<organism evidence="11 12">
    <name type="scientific">Magnetospirillum aberrantis SpK</name>
    <dbReference type="NCBI Taxonomy" id="908842"/>
    <lineage>
        <taxon>Bacteria</taxon>
        <taxon>Pseudomonadati</taxon>
        <taxon>Pseudomonadota</taxon>
        <taxon>Alphaproteobacteria</taxon>
        <taxon>Rhodospirillales</taxon>
        <taxon>Rhodospirillaceae</taxon>
        <taxon>Magnetospirillum</taxon>
    </lineage>
</organism>
<dbReference type="InterPro" id="IPR000014">
    <property type="entry name" value="PAS"/>
</dbReference>
<dbReference type="NCBIfam" id="TIGR00229">
    <property type="entry name" value="sensory_box"/>
    <property type="match status" value="1"/>
</dbReference>
<dbReference type="AlphaFoldDB" id="A0A7C9QXS7"/>
<evidence type="ECO:0000313" key="12">
    <source>
        <dbReference type="Proteomes" id="UP000480684"/>
    </source>
</evidence>
<accession>A0A7C9QXS7</accession>
<protein>
    <recommendedName>
        <fullName evidence="2">histidine kinase</fullName>
        <ecNumber evidence="2">2.7.13.3</ecNumber>
    </recommendedName>
</protein>
<dbReference type="InterPro" id="IPR003661">
    <property type="entry name" value="HisK_dim/P_dom"/>
</dbReference>
<dbReference type="Gene3D" id="3.30.565.10">
    <property type="entry name" value="Histidine kinase-like ATPase, C-terminal domain"/>
    <property type="match status" value="1"/>
</dbReference>
<evidence type="ECO:0000256" key="7">
    <source>
        <dbReference type="SAM" id="Phobius"/>
    </source>
</evidence>
<proteinExistence type="predicted"/>
<evidence type="ECO:0000256" key="3">
    <source>
        <dbReference type="ARBA" id="ARBA00022553"/>
    </source>
</evidence>
<dbReference type="PANTHER" id="PTHR43304:SF1">
    <property type="entry name" value="PAC DOMAIN-CONTAINING PROTEIN"/>
    <property type="match status" value="1"/>
</dbReference>
<dbReference type="InterPro" id="IPR036097">
    <property type="entry name" value="HisK_dim/P_sf"/>
</dbReference>
<dbReference type="Pfam" id="PF00989">
    <property type="entry name" value="PAS"/>
    <property type="match status" value="1"/>
</dbReference>
<feature type="domain" description="PAC" evidence="10">
    <location>
        <begin position="408"/>
        <end position="465"/>
    </location>
</feature>
<dbReference type="InterPro" id="IPR004358">
    <property type="entry name" value="Sig_transdc_His_kin-like_C"/>
</dbReference>
<dbReference type="SMART" id="SM00091">
    <property type="entry name" value="PAS"/>
    <property type="match status" value="1"/>
</dbReference>
<evidence type="ECO:0000259" key="9">
    <source>
        <dbReference type="PROSITE" id="PS50112"/>
    </source>
</evidence>
<comment type="catalytic activity">
    <reaction evidence="1">
        <text>ATP + protein L-histidine = ADP + protein N-phospho-L-histidine.</text>
        <dbReference type="EC" id="2.7.13.3"/>
    </reaction>
</comment>
<reference evidence="11 12" key="1">
    <citation type="submission" date="2020-02" db="EMBL/GenBank/DDBJ databases">
        <authorList>
            <person name="Dziuba M."/>
            <person name="Kuznetsov B."/>
            <person name="Mardanov A."/>
            <person name="Ravin N."/>
            <person name="Grouzdev D."/>
        </authorList>
    </citation>
    <scope>NUCLEOTIDE SEQUENCE [LARGE SCALE GENOMIC DNA]</scope>
    <source>
        <strain evidence="11 12">SpK</strain>
    </source>
</reference>
<evidence type="ECO:0000259" key="8">
    <source>
        <dbReference type="PROSITE" id="PS50109"/>
    </source>
</evidence>
<dbReference type="GO" id="GO:0000155">
    <property type="term" value="F:phosphorelay sensor kinase activity"/>
    <property type="evidence" value="ECO:0007669"/>
    <property type="project" value="InterPro"/>
</dbReference>
<dbReference type="Proteomes" id="UP000480684">
    <property type="component" value="Unassembled WGS sequence"/>
</dbReference>
<comment type="caution">
    <text evidence="11">The sequence shown here is derived from an EMBL/GenBank/DDBJ whole genome shotgun (WGS) entry which is preliminary data.</text>
</comment>
<dbReference type="PANTHER" id="PTHR43304">
    <property type="entry name" value="PHYTOCHROME-LIKE PROTEIN CPH1"/>
    <property type="match status" value="1"/>
</dbReference>
<keyword evidence="12" id="KW-1185">Reference proteome</keyword>
<dbReference type="CDD" id="cd12915">
    <property type="entry name" value="PDC2_DGC_like"/>
    <property type="match status" value="1"/>
</dbReference>
<dbReference type="Pfam" id="PF02518">
    <property type="entry name" value="HATPase_c"/>
    <property type="match status" value="1"/>
</dbReference>
<dbReference type="Pfam" id="PF00512">
    <property type="entry name" value="HisKA"/>
    <property type="match status" value="1"/>
</dbReference>
<dbReference type="EC" id="2.7.13.3" evidence="2"/>
<dbReference type="SMART" id="SM00388">
    <property type="entry name" value="HisKA"/>
    <property type="match status" value="1"/>
</dbReference>
<dbReference type="SUPFAM" id="SSF55874">
    <property type="entry name" value="ATPase domain of HSP90 chaperone/DNA topoisomerase II/histidine kinase"/>
    <property type="match status" value="1"/>
</dbReference>
<dbReference type="InterPro" id="IPR013767">
    <property type="entry name" value="PAS_fold"/>
</dbReference>
<feature type="domain" description="Histidine kinase" evidence="8">
    <location>
        <begin position="476"/>
        <end position="690"/>
    </location>
</feature>
<dbReference type="InterPro" id="IPR052162">
    <property type="entry name" value="Sensor_kinase/Photoreceptor"/>
</dbReference>
<dbReference type="CDD" id="cd00082">
    <property type="entry name" value="HisKA"/>
    <property type="match status" value="1"/>
</dbReference>
<evidence type="ECO:0000259" key="10">
    <source>
        <dbReference type="PROSITE" id="PS50113"/>
    </source>
</evidence>
<feature type="transmembrane region" description="Helical" evidence="7">
    <location>
        <begin position="272"/>
        <end position="293"/>
    </location>
</feature>
<evidence type="ECO:0000256" key="1">
    <source>
        <dbReference type="ARBA" id="ARBA00000085"/>
    </source>
</evidence>
<dbReference type="InterPro" id="IPR000700">
    <property type="entry name" value="PAS-assoc_C"/>
</dbReference>
<evidence type="ECO:0000256" key="5">
    <source>
        <dbReference type="ARBA" id="ARBA00022777"/>
    </source>
</evidence>
<dbReference type="Gene3D" id="1.10.287.130">
    <property type="match status" value="1"/>
</dbReference>
<dbReference type="InterPro" id="IPR036890">
    <property type="entry name" value="HATPase_C_sf"/>
</dbReference>
<evidence type="ECO:0000256" key="4">
    <source>
        <dbReference type="ARBA" id="ARBA00022679"/>
    </source>
</evidence>
<dbReference type="GO" id="GO:0006355">
    <property type="term" value="P:regulation of DNA-templated transcription"/>
    <property type="evidence" value="ECO:0007669"/>
    <property type="project" value="InterPro"/>
</dbReference>
<dbReference type="EMBL" id="JAAIYP010000044">
    <property type="protein sequence ID" value="NFV81916.1"/>
    <property type="molecule type" value="Genomic_DNA"/>
</dbReference>
<keyword evidence="7" id="KW-0812">Transmembrane</keyword>
<dbReference type="RefSeq" id="WP_163682407.1">
    <property type="nucleotide sequence ID" value="NZ_JAAIYP010000044.1"/>
</dbReference>
<keyword evidence="7" id="KW-1133">Transmembrane helix</keyword>
<name>A0A7C9QXS7_9PROT</name>
<dbReference type="PROSITE" id="PS50113">
    <property type="entry name" value="PAC"/>
    <property type="match status" value="1"/>
</dbReference>
<gene>
    <name evidence="11" type="ORF">G4223_17545</name>
</gene>
<dbReference type="PROSITE" id="PS50112">
    <property type="entry name" value="PAS"/>
    <property type="match status" value="1"/>
</dbReference>
<keyword evidence="4" id="KW-0808">Transferase</keyword>
<dbReference type="CDD" id="cd00130">
    <property type="entry name" value="PAS"/>
    <property type="match status" value="1"/>
</dbReference>
<evidence type="ECO:0000313" key="11">
    <source>
        <dbReference type="EMBL" id="NFV81916.1"/>
    </source>
</evidence>
<dbReference type="CDD" id="cd12914">
    <property type="entry name" value="PDC1_DGC_like"/>
    <property type="match status" value="1"/>
</dbReference>
<dbReference type="SUPFAM" id="SSF47384">
    <property type="entry name" value="Homodimeric domain of signal transducing histidine kinase"/>
    <property type="match status" value="1"/>
</dbReference>
<dbReference type="Gene3D" id="3.30.450.20">
    <property type="entry name" value="PAS domain"/>
    <property type="match status" value="3"/>
</dbReference>
<dbReference type="PROSITE" id="PS50109">
    <property type="entry name" value="HIS_KIN"/>
    <property type="match status" value="1"/>
</dbReference>
<dbReference type="SUPFAM" id="SSF55785">
    <property type="entry name" value="PYP-like sensor domain (PAS domain)"/>
    <property type="match status" value="1"/>
</dbReference>
<dbReference type="InterPro" id="IPR003594">
    <property type="entry name" value="HATPase_dom"/>
</dbReference>
<keyword evidence="5" id="KW-0418">Kinase</keyword>
<feature type="coiled-coil region" evidence="6">
    <location>
        <begin position="301"/>
        <end position="338"/>
    </location>
</feature>
<keyword evidence="7" id="KW-0472">Membrane</keyword>
<evidence type="ECO:0000256" key="6">
    <source>
        <dbReference type="SAM" id="Coils"/>
    </source>
</evidence>
<sequence>MPFALLAVLIVGIMTAGAGALVWQARQSVQAEAHANHRGTARALSRHVFHVVRSSEVLLEQMLAELDRQGGVDAVRRSGASLQDTLAQLVQPLSEVSVALVADGDGWLVASSQKSVPEDLSYVDRGWFQAHRDGRDFVIGDPVMSRTSGESILTISRAVRAADGRLLAVALVGVQIRYLEKLFAETHTDDGRAVTLFRTDSVLIARNPPEPPGKRYPNAWAVQRSQTESTGSAVIAATAVDGFDRLNAWDRVGDYPLVVVVGQTMNKLLAPWRVFTLQVVSLLAVVMVALVMAGRLALSGIRREEAGLAAAEDARHAAEQARAEAEAAARDLARVNQSLTSVLAATPEGIIGMDADDRVIFVNDAALSQVGFSRIEMLGQPLHPLVHHHHADGTPYPAEDCAMQRGVREAELCVIADEVFWRKDGSFFPVEYTAGRLDLPDGSRGCVVVFRDISARRRMEEELKRSNADLEQFAYAVSHDLQEPLRTISGFVGLLKRGYRDLLPDEAVEFIDLAVDGVQRMSGMIDDLLAYSRIGRADIQAAPVELDDCAAKARDSLLAAIDETGATVEIGALPVVVAIESQMVSLFQNLFGNAIKYASPERPPHVVVTTRREGGDWVLRVADNGIGIGPNDRERVFKVFQRLHRRGVSGSGVGLALCRRIVERHRGSISVEERDDGQPGSVFVVRLPAL</sequence>
<keyword evidence="3" id="KW-0597">Phosphoprotein</keyword>
<feature type="domain" description="PAS" evidence="9">
    <location>
        <begin position="335"/>
        <end position="387"/>
    </location>
</feature>
<evidence type="ECO:0000256" key="2">
    <source>
        <dbReference type="ARBA" id="ARBA00012438"/>
    </source>
</evidence>
<keyword evidence="6" id="KW-0175">Coiled coil</keyword>